<dbReference type="GO" id="GO:0004519">
    <property type="term" value="F:endonuclease activity"/>
    <property type="evidence" value="ECO:0007669"/>
    <property type="project" value="InterPro"/>
</dbReference>
<dbReference type="GO" id="GO:0016887">
    <property type="term" value="F:ATP hydrolysis activity"/>
    <property type="evidence" value="ECO:0007669"/>
    <property type="project" value="InterPro"/>
</dbReference>
<evidence type="ECO:0000313" key="3">
    <source>
        <dbReference type="Proteomes" id="UP001156215"/>
    </source>
</evidence>
<dbReference type="KEGG" id="ovb:NB640_12450"/>
<keyword evidence="3" id="KW-1185">Reference proteome</keyword>
<reference evidence="2" key="1">
    <citation type="journal article" date="2022" name="Front. Microbiol.">
        <title>New perspectives on an old grouping: The genomic and phenotypic variability of Oxalobacter formigenes and the implications for calcium oxalate stone prevention.</title>
        <authorList>
            <person name="Chmiel J.A."/>
            <person name="Carr C."/>
            <person name="Stuivenberg G.A."/>
            <person name="Venema R."/>
            <person name="Chanyi R.M."/>
            <person name="Al K.F."/>
            <person name="Giguere D."/>
            <person name="Say H."/>
            <person name="Akouris P.P."/>
            <person name="Dominguez Romero S.A."/>
            <person name="Kwong A."/>
            <person name="Tai V."/>
            <person name="Koval S.F."/>
            <person name="Razvi H."/>
            <person name="Bjazevic J."/>
            <person name="Burton J.P."/>
        </authorList>
    </citation>
    <scope>NUCLEOTIDE SEQUENCE</scope>
    <source>
        <strain evidence="2">WoOx3</strain>
    </source>
</reference>
<dbReference type="HAMAP" id="MF_04147">
    <property type="entry name" value="TERL_T7"/>
    <property type="match status" value="1"/>
</dbReference>
<dbReference type="NCBIfam" id="NF033889">
    <property type="entry name" value="termin_lrg_T7"/>
    <property type="match status" value="1"/>
</dbReference>
<organism evidence="2 3">
    <name type="scientific">Oxalobacter vibrioformis</name>
    <dbReference type="NCBI Taxonomy" id="933080"/>
    <lineage>
        <taxon>Bacteria</taxon>
        <taxon>Pseudomonadati</taxon>
        <taxon>Pseudomonadota</taxon>
        <taxon>Betaproteobacteria</taxon>
        <taxon>Burkholderiales</taxon>
        <taxon>Oxalobacteraceae</taxon>
        <taxon>Oxalobacter</taxon>
    </lineage>
</organism>
<gene>
    <name evidence="2" type="primary">terL</name>
    <name evidence="2" type="ORF">NB640_12450</name>
</gene>
<dbReference type="InterPro" id="IPR027417">
    <property type="entry name" value="P-loop_NTPase"/>
</dbReference>
<protein>
    <submittedName>
        <fullName evidence="2">Phage terminase large subunit</fullName>
    </submittedName>
</protein>
<dbReference type="AlphaFoldDB" id="A0A9E9LVM3"/>
<dbReference type="SUPFAM" id="SSF52540">
    <property type="entry name" value="P-loop containing nucleoside triphosphate hydrolases"/>
    <property type="match status" value="1"/>
</dbReference>
<dbReference type="Gene3D" id="3.30.420.240">
    <property type="match status" value="1"/>
</dbReference>
<feature type="domain" description="Terminase large subunit ribonuclease H-like" evidence="1">
    <location>
        <begin position="368"/>
        <end position="475"/>
    </location>
</feature>
<dbReference type="EMBL" id="CP098242">
    <property type="protein sequence ID" value="WAW10011.1"/>
    <property type="molecule type" value="Genomic_DNA"/>
</dbReference>
<dbReference type="InterPro" id="IPR054762">
    <property type="entry name" value="Gp19_RNaseH-like"/>
</dbReference>
<evidence type="ECO:0000259" key="1">
    <source>
        <dbReference type="Pfam" id="PF22530"/>
    </source>
</evidence>
<dbReference type="Proteomes" id="UP001156215">
    <property type="component" value="Chromosome"/>
</dbReference>
<dbReference type="RefSeq" id="WP_269309014.1">
    <property type="nucleotide sequence ID" value="NZ_CP098242.1"/>
</dbReference>
<name>A0A9E9LVM3_9BURK</name>
<dbReference type="Gene3D" id="3.40.50.300">
    <property type="entry name" value="P-loop containing nucleotide triphosphate hydrolases"/>
    <property type="match status" value="1"/>
</dbReference>
<accession>A0A9E9LVM3</accession>
<dbReference type="GO" id="GO:0005524">
    <property type="term" value="F:ATP binding"/>
    <property type="evidence" value="ECO:0007669"/>
    <property type="project" value="InterPro"/>
</dbReference>
<sequence>MESLAIETTSSDLNDPLKADFRNFLYLVWKHLGLPDPTSIQYDIAYTLQHGEQRIIIEAFRGVGKSWITSAFVLWLLYCDPQLKILVVSASKSRSDDFSTFTKRLIYEMPILNHLKAREGQRDSNIAFDVGPAAAAHAPSVKSVGITGQMAGSRADVVVADDIEVPNNSLTQAQRDKLANSVKEFDAILTPKTTSRIIFLGTPQTEMSLYNQLEERGYRLYVWPARYPSQSAIEKYGRRLAPFILNNVARSPDLMTAFEGRGAPTEPLRFPDMDLLAREASYGRSGFAMQFMLDTSTSDADRYPLKLADLIVMGGIGSDLAPVSLSWASGGEQIRSDLPVVGLQGDRLHRPIFISKDFIEYQGTVLAVDPAGRGGDELAFAVVSMLNGWLYLRECRGLRGGYSDENLEYLARAAKRYGANTILVESNFGDGMFLKLLTPFLTRIYPCSTEEVRSSIQKEKRIIDTLEPVMNQHKLVVDEGLIKRDYENYNSYGQDQYHKYQLFYQMTRITRDRGSLPKDDRLDVLAMAVAYWVEYMGKDQETAEQEHKDALFEEELDRFLEDAYGDFKTYSNRYIWNTA</sequence>
<dbReference type="Pfam" id="PF22530">
    <property type="entry name" value="Terminase-T7_RNaseH-like"/>
    <property type="match status" value="1"/>
</dbReference>
<evidence type="ECO:0000313" key="2">
    <source>
        <dbReference type="EMBL" id="WAW10011.1"/>
    </source>
</evidence>
<dbReference type="InterPro" id="IPR047987">
    <property type="entry name" value="Gp19-like_virus"/>
</dbReference>
<proteinExistence type="inferred from homology"/>
<dbReference type="InterPro" id="IPR044271">
    <property type="entry name" value="Terminase_large_su_gp19"/>
</dbReference>